<dbReference type="PANTHER" id="PTHR43780">
    <property type="entry name" value="1-AMINOCYCLOPROPANE-1-CARBOXYLATE DEAMINASE-RELATED"/>
    <property type="match status" value="1"/>
</dbReference>
<comment type="cofactor">
    <cofactor evidence="1">
        <name>pyridoxal 5'-phosphate</name>
        <dbReference type="ChEBI" id="CHEBI:597326"/>
    </cofactor>
</comment>
<dbReference type="RefSeq" id="WP_152214882.1">
    <property type="nucleotide sequence ID" value="NZ_WESC01000003.1"/>
</dbReference>
<evidence type="ECO:0000313" key="8">
    <source>
        <dbReference type="Proteomes" id="UP000468901"/>
    </source>
</evidence>
<name>A0A6N6VK14_9HYPH</name>
<feature type="domain" description="Tryptophan synthase beta chain-like PALP" evidence="6">
    <location>
        <begin position="15"/>
        <end position="325"/>
    </location>
</feature>
<dbReference type="InterPro" id="IPR027278">
    <property type="entry name" value="ACCD_DCysDesulf"/>
</dbReference>
<dbReference type="InterPro" id="IPR001926">
    <property type="entry name" value="TrpB-like_PALP"/>
</dbReference>
<reference evidence="7 8" key="1">
    <citation type="submission" date="2019-09" db="EMBL/GenBank/DDBJ databases">
        <title>Parvibaculum sedimenti sp. nov., isolated from sediment.</title>
        <authorList>
            <person name="Wang Y."/>
        </authorList>
    </citation>
    <scope>NUCLEOTIDE SEQUENCE [LARGE SCALE GENOMIC DNA]</scope>
    <source>
        <strain evidence="7 8">HXT-9</strain>
    </source>
</reference>
<protein>
    <submittedName>
        <fullName evidence="7">Pyridoxal-phosphate dependent enzyme</fullName>
    </submittedName>
</protein>
<evidence type="ECO:0000259" key="6">
    <source>
        <dbReference type="Pfam" id="PF00291"/>
    </source>
</evidence>
<evidence type="ECO:0000313" key="7">
    <source>
        <dbReference type="EMBL" id="KAB7741579.1"/>
    </source>
</evidence>
<dbReference type="Pfam" id="PF00291">
    <property type="entry name" value="PALP"/>
    <property type="match status" value="1"/>
</dbReference>
<dbReference type="Proteomes" id="UP000468901">
    <property type="component" value="Unassembled WGS sequence"/>
</dbReference>
<feature type="modified residue" description="N6-(pyridoxal phosphate)lysine" evidence="5">
    <location>
        <position position="56"/>
    </location>
</feature>
<evidence type="ECO:0000256" key="4">
    <source>
        <dbReference type="PIRSR" id="PIRSR006278-1"/>
    </source>
</evidence>
<dbReference type="AlphaFoldDB" id="A0A6N6VK14"/>
<evidence type="ECO:0000256" key="3">
    <source>
        <dbReference type="ARBA" id="ARBA00022898"/>
    </source>
</evidence>
<dbReference type="PIRSF" id="PIRSF006278">
    <property type="entry name" value="ACCD_DCysDesulf"/>
    <property type="match status" value="1"/>
</dbReference>
<dbReference type="Gene3D" id="3.40.50.1100">
    <property type="match status" value="2"/>
</dbReference>
<dbReference type="SUPFAM" id="SSF53686">
    <property type="entry name" value="Tryptophan synthase beta subunit-like PLP-dependent enzymes"/>
    <property type="match status" value="1"/>
</dbReference>
<sequence>MLDAFARFPRAPLAHLPTPFSEMKRLRAALQAEGHLVPRLFIKRDDCTGLADGGNKTRKLEFLIGEALAQGADTIVTTGALQSNHARQTAAAAITAGIRPVLVLLDMVPYQGRAYRHSGNLLLDDIMGAEVRIVPQGANPAVFIKGAIDEISAADGKPFFVPTGGSNATGSLGYAAAYFEIADALDALGIANARIIHGSSSGGTQAGLVAGAALRGRGPAVHGINVYRGDHAAMKAGILSLARATAEALGAPSPADEAVILEEGFLGRGYGMPTAAMIEAVELIARNEGILLDPVYTGKAMAGLLALIRTRSTPPEEALVFLHTGGMPGLFAYEEEFTGNAKG</sequence>
<gene>
    <name evidence="7" type="ORF">F2P47_04015</name>
</gene>
<keyword evidence="3 5" id="KW-0663">Pyridoxal phosphate</keyword>
<dbReference type="PANTHER" id="PTHR43780:SF2">
    <property type="entry name" value="1-AMINOCYCLOPROPANE-1-CARBOXYLATE DEAMINASE-RELATED"/>
    <property type="match status" value="1"/>
</dbReference>
<evidence type="ECO:0000256" key="2">
    <source>
        <dbReference type="ARBA" id="ARBA00008639"/>
    </source>
</evidence>
<accession>A0A6N6VK14</accession>
<comment type="similarity">
    <text evidence="2">Belongs to the ACC deaminase/D-cysteine desulfhydrase family.</text>
</comment>
<dbReference type="GO" id="GO:0019148">
    <property type="term" value="F:D-cysteine desulfhydrase activity"/>
    <property type="evidence" value="ECO:0007669"/>
    <property type="project" value="TreeGrafter"/>
</dbReference>
<evidence type="ECO:0000256" key="5">
    <source>
        <dbReference type="PIRSR" id="PIRSR006278-2"/>
    </source>
</evidence>
<dbReference type="InterPro" id="IPR036052">
    <property type="entry name" value="TrpB-like_PALP_sf"/>
</dbReference>
<dbReference type="EMBL" id="WESC01000003">
    <property type="protein sequence ID" value="KAB7741579.1"/>
    <property type="molecule type" value="Genomic_DNA"/>
</dbReference>
<comment type="caution">
    <text evidence="7">The sequence shown here is derived from an EMBL/GenBank/DDBJ whole genome shotgun (WGS) entry which is preliminary data.</text>
</comment>
<proteinExistence type="inferred from homology"/>
<keyword evidence="8" id="KW-1185">Reference proteome</keyword>
<feature type="active site" description="Nucleophile" evidence="4">
    <location>
        <position position="83"/>
    </location>
</feature>
<organism evidence="7 8">
    <name type="scientific">Parvibaculum sedimenti</name>
    <dbReference type="NCBI Taxonomy" id="2608632"/>
    <lineage>
        <taxon>Bacteria</taxon>
        <taxon>Pseudomonadati</taxon>
        <taxon>Pseudomonadota</taxon>
        <taxon>Alphaproteobacteria</taxon>
        <taxon>Hyphomicrobiales</taxon>
        <taxon>Parvibaculaceae</taxon>
        <taxon>Parvibaculum</taxon>
    </lineage>
</organism>
<evidence type="ECO:0000256" key="1">
    <source>
        <dbReference type="ARBA" id="ARBA00001933"/>
    </source>
</evidence>